<reference evidence="1 2" key="1">
    <citation type="submission" date="2016-11" db="EMBL/GenBank/DDBJ databases">
        <authorList>
            <person name="Jaros S."/>
            <person name="Januszkiewicz K."/>
            <person name="Wedrychowicz H."/>
        </authorList>
    </citation>
    <scope>NUCLEOTIDE SEQUENCE [LARGE SCALE GENOMIC DNA]</scope>
    <source>
        <strain evidence="1 2">DSM 12906</strain>
    </source>
</reference>
<sequence>MIRPDRAHLTLLAAVTSVALLLLSGLGFAVYFAVADDPTTPTTARVVDSLPAGGVSIRDEIAAAPMLEASPADATGGTPALGPLPTINIPLVDQVGAEGIPTGYPQTAEGAVGQLGEILVSVLGSMDLGHAQRVQQSWFEDPTGSVGSWPVLGLIQSFLTAGKMPAGLPPGASLTVIPSAGLVKGSDGDGWHVVCVLVEITYTFRDQARLAYGHCERMTWVDGRWLIAEGAHPVPGPSTWPGTELAVAAGWLQWRDA</sequence>
<protein>
    <submittedName>
        <fullName evidence="1">Uncharacterized protein</fullName>
    </submittedName>
</protein>
<name>A0A1M6FYN4_9ACTN</name>
<gene>
    <name evidence="1" type="ORF">SAMN02745244_01567</name>
</gene>
<keyword evidence="2" id="KW-1185">Reference proteome</keyword>
<dbReference type="AlphaFoldDB" id="A0A1M6FYN4"/>
<evidence type="ECO:0000313" key="1">
    <source>
        <dbReference type="EMBL" id="SHJ02780.1"/>
    </source>
</evidence>
<dbReference type="STRING" id="1123357.SAMN02745244_01567"/>
<dbReference type="RefSeq" id="WP_073186961.1">
    <property type="nucleotide sequence ID" value="NZ_FQZG01000023.1"/>
</dbReference>
<evidence type="ECO:0000313" key="2">
    <source>
        <dbReference type="Proteomes" id="UP000184512"/>
    </source>
</evidence>
<proteinExistence type="predicted"/>
<accession>A0A1M6FYN4</accession>
<dbReference type="EMBL" id="FQZG01000023">
    <property type="protein sequence ID" value="SHJ02780.1"/>
    <property type="molecule type" value="Genomic_DNA"/>
</dbReference>
<dbReference type="OrthoDB" id="5188560at2"/>
<dbReference type="Proteomes" id="UP000184512">
    <property type="component" value="Unassembled WGS sequence"/>
</dbReference>
<organism evidence="1 2">
    <name type="scientific">Tessaracoccus bendigoensis DSM 12906</name>
    <dbReference type="NCBI Taxonomy" id="1123357"/>
    <lineage>
        <taxon>Bacteria</taxon>
        <taxon>Bacillati</taxon>
        <taxon>Actinomycetota</taxon>
        <taxon>Actinomycetes</taxon>
        <taxon>Propionibacteriales</taxon>
        <taxon>Propionibacteriaceae</taxon>
        <taxon>Tessaracoccus</taxon>
    </lineage>
</organism>